<keyword evidence="1" id="KW-0175">Coiled coil</keyword>
<name>E1YGT8_9BACT</name>
<dbReference type="InterPro" id="IPR038076">
    <property type="entry name" value="MgtE_N_sf"/>
</dbReference>
<accession>E1YGT8</accession>
<feature type="coiled-coil region" evidence="1">
    <location>
        <begin position="68"/>
        <end position="113"/>
    </location>
</feature>
<gene>
    <name evidence="3" type="ORF">N47_F14770</name>
</gene>
<evidence type="ECO:0000259" key="2">
    <source>
        <dbReference type="Pfam" id="PF03448"/>
    </source>
</evidence>
<dbReference type="AlphaFoldDB" id="E1YGT8"/>
<dbReference type="InterPro" id="IPR006668">
    <property type="entry name" value="Mg_transptr_MgtE_intracell_dom"/>
</dbReference>
<dbReference type="Gene3D" id="1.25.60.10">
    <property type="entry name" value="MgtE N-terminal domain-like"/>
    <property type="match status" value="1"/>
</dbReference>
<organism evidence="3">
    <name type="scientific">uncultured Desulfobacterium sp</name>
    <dbReference type="NCBI Taxonomy" id="201089"/>
    <lineage>
        <taxon>Bacteria</taxon>
        <taxon>Pseudomonadati</taxon>
        <taxon>Thermodesulfobacteriota</taxon>
        <taxon>Desulfobacteria</taxon>
        <taxon>Desulfobacterales</taxon>
        <taxon>Desulfobacteriaceae</taxon>
        <taxon>Desulfobacterium</taxon>
        <taxon>environmental samples</taxon>
    </lineage>
</organism>
<reference evidence="3" key="1">
    <citation type="journal article" date="2011" name="Environ. Microbiol.">
        <title>Genomic insights into the metabolic potential of the polycyclic aromatic hydrocarbon degrading sulfate-reducing Deltaproteobacterium N47.</title>
        <authorList>
            <person name="Bergmann F."/>
            <person name="Selesi D."/>
            <person name="Weinmaier T."/>
            <person name="Tischler P."/>
            <person name="Rattei T."/>
            <person name="Meckenstock R.U."/>
        </authorList>
    </citation>
    <scope>NUCLEOTIDE SEQUENCE</scope>
</reference>
<proteinExistence type="predicted"/>
<feature type="domain" description="Magnesium transporter MgtE intracellular" evidence="2">
    <location>
        <begin position="133"/>
        <end position="180"/>
    </location>
</feature>
<dbReference type="Pfam" id="PF03448">
    <property type="entry name" value="MgtE_N"/>
    <property type="match status" value="1"/>
</dbReference>
<evidence type="ECO:0000313" key="3">
    <source>
        <dbReference type="EMBL" id="CBX29782.1"/>
    </source>
</evidence>
<dbReference type="SUPFAM" id="SSF158791">
    <property type="entry name" value="MgtE N-terminal domain-like"/>
    <property type="match status" value="1"/>
</dbReference>
<dbReference type="EMBL" id="FR695873">
    <property type="protein sequence ID" value="CBX29782.1"/>
    <property type="molecule type" value="Genomic_DNA"/>
</dbReference>
<evidence type="ECO:0000256" key="1">
    <source>
        <dbReference type="SAM" id="Coils"/>
    </source>
</evidence>
<protein>
    <recommendedName>
        <fullName evidence="2">Magnesium transporter MgtE intracellular domain-containing protein</fullName>
    </recommendedName>
</protein>
<sequence length="186" mass="20830">MKSIAYIALVSLLVLKIIFMSCFVFKTESNNLFFAKNAIASENKNVSDAIKASPIIAEENKQDNLPFILKQKAELKARQEELKLQQEELAAVKDDINKKIEQLTRLREEIKLDFAKKDTIDAQKIKHLIKAYSTMKPQTAAELIGKLDNDFAVELLSQMKGEAVGTILSYIDKDKAAKITVSLAGK</sequence>